<evidence type="ECO:0000313" key="1">
    <source>
        <dbReference type="EMBL" id="NMM95213.1"/>
    </source>
</evidence>
<sequence>MSLIRWWCVRMKARWIEERLERIVYAGDDRDIEERYVSGRLVPKPFDAISGE</sequence>
<dbReference type="Proteomes" id="UP000532194">
    <property type="component" value="Unassembled WGS sequence"/>
</dbReference>
<reference evidence="1 2" key="1">
    <citation type="submission" date="2020-02" db="EMBL/GenBank/DDBJ databases">
        <title>Characterization of phylogenetic diversity of novel bifidobacterial species isolated in Czech ZOOs.</title>
        <authorList>
            <person name="Lugli G.A."/>
            <person name="Vera N.B."/>
            <person name="Ventura M."/>
        </authorList>
    </citation>
    <scope>NUCLEOTIDE SEQUENCE [LARGE SCALE GENOMIC DNA]</scope>
    <source>
        <strain evidence="1 2">DSM 109957</strain>
    </source>
</reference>
<name>A0A7Y0ERQ6_9BIFI</name>
<protein>
    <submittedName>
        <fullName evidence="1">Uncharacterized protein</fullName>
    </submittedName>
</protein>
<evidence type="ECO:0000313" key="2">
    <source>
        <dbReference type="Proteomes" id="UP000532194"/>
    </source>
</evidence>
<dbReference type="EMBL" id="JAAIII010000011">
    <property type="protein sequence ID" value="NMM95213.1"/>
    <property type="molecule type" value="Genomic_DNA"/>
</dbReference>
<accession>A0A7Y0ERQ6</accession>
<comment type="caution">
    <text evidence="1">The sequence shown here is derived from an EMBL/GenBank/DDBJ whole genome shotgun (WGS) entry which is preliminary data.</text>
</comment>
<organism evidence="1 2">
    <name type="scientific">Bifidobacterium oedipodis</name>
    <dbReference type="NCBI Taxonomy" id="2675322"/>
    <lineage>
        <taxon>Bacteria</taxon>
        <taxon>Bacillati</taxon>
        <taxon>Actinomycetota</taxon>
        <taxon>Actinomycetes</taxon>
        <taxon>Bifidobacteriales</taxon>
        <taxon>Bifidobacteriaceae</taxon>
        <taxon>Bifidobacterium</taxon>
    </lineage>
</organism>
<dbReference type="GO" id="GO:0016810">
    <property type="term" value="F:hydrolase activity, acting on carbon-nitrogen (but not peptide) bonds"/>
    <property type="evidence" value="ECO:0007669"/>
    <property type="project" value="InterPro"/>
</dbReference>
<dbReference type="InterPro" id="IPR011059">
    <property type="entry name" value="Metal-dep_hydrolase_composite"/>
</dbReference>
<gene>
    <name evidence="1" type="ORF">G1C95_2401</name>
</gene>
<dbReference type="AlphaFoldDB" id="A0A7Y0ERQ6"/>
<dbReference type="SUPFAM" id="SSF51338">
    <property type="entry name" value="Composite domain of metallo-dependent hydrolases"/>
    <property type="match status" value="1"/>
</dbReference>
<dbReference type="Gene3D" id="2.30.40.10">
    <property type="entry name" value="Urease, subunit C, domain 1"/>
    <property type="match status" value="1"/>
</dbReference>
<proteinExistence type="predicted"/>
<keyword evidence="2" id="KW-1185">Reference proteome</keyword>